<dbReference type="Pfam" id="PF12002">
    <property type="entry name" value="MgsA_C"/>
    <property type="match status" value="1"/>
</dbReference>
<dbReference type="PANTHER" id="PTHR13779">
    <property type="entry name" value="WERNER HELICASE-INTERACTING PROTEIN 1 FAMILY MEMBER"/>
    <property type="match status" value="1"/>
</dbReference>
<evidence type="ECO:0000256" key="6">
    <source>
        <dbReference type="ARBA" id="ARBA00022840"/>
    </source>
</evidence>
<gene>
    <name evidence="9" type="ORF">I2I01_00835</name>
</gene>
<dbReference type="FunFam" id="1.20.272.10:FF:000001">
    <property type="entry name" value="Putative AAA family ATPase"/>
    <property type="match status" value="1"/>
</dbReference>
<evidence type="ECO:0000256" key="4">
    <source>
        <dbReference type="ARBA" id="ARBA00022705"/>
    </source>
</evidence>
<name>A0A931FKX3_9BACT</name>
<accession>A0A931FKX3</accession>
<dbReference type="Gene3D" id="1.10.3710.10">
    <property type="entry name" value="DNA polymerase III clamp loader subunits, C-terminal domain"/>
    <property type="match status" value="1"/>
</dbReference>
<dbReference type="InterPro" id="IPR008921">
    <property type="entry name" value="DNA_pol3_clamp-load_cplx_C"/>
</dbReference>
<keyword evidence="6" id="KW-0067">ATP-binding</keyword>
<dbReference type="InterPro" id="IPR032423">
    <property type="entry name" value="AAA_assoc_2"/>
</dbReference>
<dbReference type="Gene3D" id="1.20.272.10">
    <property type="match status" value="1"/>
</dbReference>
<dbReference type="Proteomes" id="UP000645610">
    <property type="component" value="Unassembled WGS sequence"/>
</dbReference>
<dbReference type="CDD" id="cd18139">
    <property type="entry name" value="HLD_clamp_RarA"/>
    <property type="match status" value="1"/>
</dbReference>
<dbReference type="FunFam" id="3.40.50.300:FF:000137">
    <property type="entry name" value="Replication-associated recombination protein A"/>
    <property type="match status" value="1"/>
</dbReference>
<dbReference type="InterPro" id="IPR003593">
    <property type="entry name" value="AAA+_ATPase"/>
</dbReference>
<dbReference type="InterPro" id="IPR021886">
    <property type="entry name" value="MgsA_C"/>
</dbReference>
<dbReference type="SUPFAM" id="SSF48019">
    <property type="entry name" value="post-AAA+ oligomerization domain-like"/>
    <property type="match status" value="1"/>
</dbReference>
<dbReference type="PANTHER" id="PTHR13779:SF7">
    <property type="entry name" value="ATPASE WRNIP1"/>
    <property type="match status" value="1"/>
</dbReference>
<dbReference type="GO" id="GO:0003677">
    <property type="term" value="F:DNA binding"/>
    <property type="evidence" value="ECO:0007669"/>
    <property type="project" value="InterPro"/>
</dbReference>
<dbReference type="Pfam" id="PF00004">
    <property type="entry name" value="AAA"/>
    <property type="match status" value="1"/>
</dbReference>
<evidence type="ECO:0000256" key="7">
    <source>
        <dbReference type="SAM" id="MobiDB-lite"/>
    </source>
</evidence>
<feature type="domain" description="AAA+ ATPase" evidence="8">
    <location>
        <begin position="58"/>
        <end position="170"/>
    </location>
</feature>
<comment type="similarity">
    <text evidence="2">Belongs to the AAA ATPase family. RarA/MGS1/WRNIP1 subfamily.</text>
</comment>
<keyword evidence="4" id="KW-0235">DNA replication</keyword>
<dbReference type="FunFam" id="1.10.3710.10:FF:000004">
    <property type="entry name" value="Putative ATPase, AAA family"/>
    <property type="match status" value="1"/>
</dbReference>
<comment type="caution">
    <text evidence="9">The sequence shown here is derived from an EMBL/GenBank/DDBJ whole genome shotgun (WGS) entry which is preliminary data.</text>
</comment>
<organism evidence="9 10">
    <name type="scientific">Hymenobacter properus</name>
    <dbReference type="NCBI Taxonomy" id="2791026"/>
    <lineage>
        <taxon>Bacteria</taxon>
        <taxon>Pseudomonadati</taxon>
        <taxon>Bacteroidota</taxon>
        <taxon>Cytophagia</taxon>
        <taxon>Cytophagales</taxon>
        <taxon>Hymenobacteraceae</taxon>
        <taxon>Hymenobacter</taxon>
    </lineage>
</organism>
<dbReference type="SMART" id="SM00382">
    <property type="entry name" value="AAA"/>
    <property type="match status" value="1"/>
</dbReference>
<dbReference type="Gene3D" id="1.10.8.60">
    <property type="match status" value="1"/>
</dbReference>
<reference evidence="9 10" key="1">
    <citation type="submission" date="2020-11" db="EMBL/GenBank/DDBJ databases">
        <authorList>
            <person name="Kim M.K."/>
        </authorList>
    </citation>
    <scope>NUCLEOTIDE SEQUENCE [LARGE SCALE GENOMIC DNA]</scope>
    <source>
        <strain evidence="9 10">BT439</strain>
    </source>
</reference>
<protein>
    <recommendedName>
        <fullName evidence="3">Replication-associated recombination protein A</fullName>
    </recommendedName>
</protein>
<dbReference type="GO" id="GO:0006261">
    <property type="term" value="P:DNA-templated DNA replication"/>
    <property type="evidence" value="ECO:0007669"/>
    <property type="project" value="TreeGrafter"/>
</dbReference>
<dbReference type="GO" id="GO:0008047">
    <property type="term" value="F:enzyme activator activity"/>
    <property type="evidence" value="ECO:0007669"/>
    <property type="project" value="TreeGrafter"/>
</dbReference>
<dbReference type="GO" id="GO:0005524">
    <property type="term" value="F:ATP binding"/>
    <property type="evidence" value="ECO:0007669"/>
    <property type="project" value="UniProtKB-KW"/>
</dbReference>
<comment type="function">
    <text evidence="1">DNA-dependent ATPase that plays important roles in cellular responses to stalled DNA replication processes.</text>
</comment>
<dbReference type="GO" id="GO:0016887">
    <property type="term" value="F:ATP hydrolysis activity"/>
    <property type="evidence" value="ECO:0007669"/>
    <property type="project" value="InterPro"/>
</dbReference>
<evidence type="ECO:0000256" key="2">
    <source>
        <dbReference type="ARBA" id="ARBA00008959"/>
    </source>
</evidence>
<evidence type="ECO:0000313" key="10">
    <source>
        <dbReference type="Proteomes" id="UP000645610"/>
    </source>
</evidence>
<dbReference type="Pfam" id="PF16193">
    <property type="entry name" value="AAA_assoc_2"/>
    <property type="match status" value="1"/>
</dbReference>
<dbReference type="GO" id="GO:0017116">
    <property type="term" value="F:single-stranded DNA helicase activity"/>
    <property type="evidence" value="ECO:0007669"/>
    <property type="project" value="TreeGrafter"/>
</dbReference>
<dbReference type="RefSeq" id="WP_196284531.1">
    <property type="nucleotide sequence ID" value="NZ_JADQDP010000001.1"/>
</dbReference>
<dbReference type="CDD" id="cd00009">
    <property type="entry name" value="AAA"/>
    <property type="match status" value="1"/>
</dbReference>
<dbReference type="InterPro" id="IPR051314">
    <property type="entry name" value="AAA_ATPase_RarA/MGS1/WRNIP1"/>
</dbReference>
<evidence type="ECO:0000256" key="1">
    <source>
        <dbReference type="ARBA" id="ARBA00002393"/>
    </source>
</evidence>
<sequence length="442" mass="48174">MASLFPDDEPTAFTPSPAPGPDAPLAERQRPRRLADYAGQQHLIGPEGVLRRYLNAGRLPSLILWGPPGVGKTTLAYLLASELKQPFVALSAINAGVKDVRDVIEKAKRQRGTVLFIDEIHRFSKAQQDALLGAVEHGTVTLIGATTENPSFEVIPALLSRCQVYMLEALSAETLRGLVDKALSEDAAMQQKKVSLKEDRALLALSGGDARKLLNLLEIVVQSTPPTKKGVVEITDAVVQQVAQRPLAKYDKGGEMHYDVISAFIKSIRGSDPNAALYYLAVMLEGGEDVKFIARRMLILASEDIGNANPNALMLATSCFQACTVIGLPESDLILAQTVIYLATSVKSNASYLAIRAAQAEVKAHGVHPVPVPLRNAPTRLMKQLGYGKEYAYSHNGEGNFEEQEFLPEALSGKRFYDPGLNPSEAKIQERLRGWWGEKYGY</sequence>
<evidence type="ECO:0000259" key="8">
    <source>
        <dbReference type="SMART" id="SM00382"/>
    </source>
</evidence>
<evidence type="ECO:0000313" key="9">
    <source>
        <dbReference type="EMBL" id="MBF9140159.1"/>
    </source>
</evidence>
<dbReference type="AlphaFoldDB" id="A0A931FKX3"/>
<dbReference type="InterPro" id="IPR027417">
    <property type="entry name" value="P-loop_NTPase"/>
</dbReference>
<feature type="compositionally biased region" description="Acidic residues" evidence="7">
    <location>
        <begin position="1"/>
        <end position="10"/>
    </location>
</feature>
<dbReference type="GO" id="GO:0000731">
    <property type="term" value="P:DNA synthesis involved in DNA repair"/>
    <property type="evidence" value="ECO:0007669"/>
    <property type="project" value="TreeGrafter"/>
</dbReference>
<keyword evidence="5" id="KW-0547">Nucleotide-binding</keyword>
<dbReference type="SUPFAM" id="SSF52540">
    <property type="entry name" value="P-loop containing nucleoside triphosphate hydrolases"/>
    <property type="match status" value="1"/>
</dbReference>
<dbReference type="EMBL" id="JADQDP010000001">
    <property type="protein sequence ID" value="MBF9140159.1"/>
    <property type="molecule type" value="Genomic_DNA"/>
</dbReference>
<proteinExistence type="inferred from homology"/>
<dbReference type="InterPro" id="IPR003959">
    <property type="entry name" value="ATPase_AAA_core"/>
</dbReference>
<feature type="region of interest" description="Disordered" evidence="7">
    <location>
        <begin position="1"/>
        <end position="26"/>
    </location>
</feature>
<evidence type="ECO:0000256" key="5">
    <source>
        <dbReference type="ARBA" id="ARBA00022741"/>
    </source>
</evidence>
<evidence type="ECO:0000256" key="3">
    <source>
        <dbReference type="ARBA" id="ARBA00020776"/>
    </source>
</evidence>
<keyword evidence="10" id="KW-1185">Reference proteome</keyword>
<dbReference type="Gene3D" id="3.40.50.300">
    <property type="entry name" value="P-loop containing nucleotide triphosphate hydrolases"/>
    <property type="match status" value="1"/>
</dbReference>